<organism evidence="1 2">
    <name type="scientific">Stereocaulon virgatum</name>
    <dbReference type="NCBI Taxonomy" id="373712"/>
    <lineage>
        <taxon>Eukaryota</taxon>
        <taxon>Fungi</taxon>
        <taxon>Dikarya</taxon>
        <taxon>Ascomycota</taxon>
        <taxon>Pezizomycotina</taxon>
        <taxon>Lecanoromycetes</taxon>
        <taxon>OSLEUM clade</taxon>
        <taxon>Lecanoromycetidae</taxon>
        <taxon>Lecanorales</taxon>
        <taxon>Lecanorineae</taxon>
        <taxon>Stereocaulaceae</taxon>
        <taxon>Stereocaulon</taxon>
    </lineage>
</organism>
<gene>
    <name evidence="1" type="ORF">N7G274_006039</name>
</gene>
<accession>A0ABR4A6K2</accession>
<reference evidence="1 2" key="1">
    <citation type="submission" date="2024-09" db="EMBL/GenBank/DDBJ databases">
        <title>Rethinking Asexuality: The Enigmatic Case of Functional Sexual Genes in Lepraria (Stereocaulaceae).</title>
        <authorList>
            <person name="Doellman M."/>
            <person name="Sun Y."/>
            <person name="Barcenas-Pena A."/>
            <person name="Lumbsch H.T."/>
            <person name="Grewe F."/>
        </authorList>
    </citation>
    <scope>NUCLEOTIDE SEQUENCE [LARGE SCALE GENOMIC DNA]</scope>
    <source>
        <strain evidence="1 2">Mercado 3170</strain>
    </source>
</reference>
<comment type="caution">
    <text evidence="1">The sequence shown here is derived from an EMBL/GenBank/DDBJ whole genome shotgun (WGS) entry which is preliminary data.</text>
</comment>
<evidence type="ECO:0000313" key="1">
    <source>
        <dbReference type="EMBL" id="KAL2041095.1"/>
    </source>
</evidence>
<evidence type="ECO:0000313" key="2">
    <source>
        <dbReference type="Proteomes" id="UP001590950"/>
    </source>
</evidence>
<keyword evidence="2" id="KW-1185">Reference proteome</keyword>
<sequence>MVQDQMEEDAVFYAHTIFTVQWPSLVENATEVLLIFEVAIGSKKGQISQIFTQAATMIPSAISSSLMSLRPEKVEEEVLEQDDTQGRSLKPTLYYALRIHPVLAVSLKNSSKTTDRFFDSVNKILSLPNVQVIKAHDEANIPQSLQIFSHRTLANKRKVVDEWTFRLAANGAALLFISAAAGLAVVAGPAIAFEAASAVASATGGVDGFPSSRTLTTLYSSINWGEFQNSIVSLGLTRQSLTTAVAALNVIDESFREATKSGSDLLVHLMETQKRMDDFQNLNLVLDLAAKRSDQFAVNIEKALERQDLDEIAHG</sequence>
<dbReference type="EMBL" id="JBEFKJ010000018">
    <property type="protein sequence ID" value="KAL2041095.1"/>
    <property type="molecule type" value="Genomic_DNA"/>
</dbReference>
<name>A0ABR4A6K2_9LECA</name>
<protein>
    <submittedName>
        <fullName evidence="1">Uncharacterized protein</fullName>
    </submittedName>
</protein>
<proteinExistence type="predicted"/>
<dbReference type="Proteomes" id="UP001590950">
    <property type="component" value="Unassembled WGS sequence"/>
</dbReference>